<keyword evidence="2" id="KW-1185">Reference proteome</keyword>
<dbReference type="RefSeq" id="WP_408088743.1">
    <property type="nucleotide sequence ID" value="NZ_JBELPY010000003.1"/>
</dbReference>
<name>A0ABW8Y189_9FLAO</name>
<dbReference type="EMBL" id="JBELPY010000003">
    <property type="protein sequence ID" value="MFL9833665.1"/>
    <property type="molecule type" value="Genomic_DNA"/>
</dbReference>
<dbReference type="InterPro" id="IPR036890">
    <property type="entry name" value="HATPase_C_sf"/>
</dbReference>
<evidence type="ECO:0000313" key="2">
    <source>
        <dbReference type="Proteomes" id="UP001629058"/>
    </source>
</evidence>
<evidence type="ECO:0008006" key="3">
    <source>
        <dbReference type="Google" id="ProtNLM"/>
    </source>
</evidence>
<protein>
    <recommendedName>
        <fullName evidence="3">Histidine kinase-, DNA gyrase B-, and HSP90-like ATPase</fullName>
    </recommendedName>
</protein>
<organism evidence="1 2">
    <name type="scientific">Chryseobacterium terrae</name>
    <dbReference type="NCBI Taxonomy" id="3163299"/>
    <lineage>
        <taxon>Bacteria</taxon>
        <taxon>Pseudomonadati</taxon>
        <taxon>Bacteroidota</taxon>
        <taxon>Flavobacteriia</taxon>
        <taxon>Flavobacteriales</taxon>
        <taxon>Weeksellaceae</taxon>
        <taxon>Chryseobacterium group</taxon>
        <taxon>Chryseobacterium</taxon>
    </lineage>
</organism>
<comment type="caution">
    <text evidence="1">The sequence shown here is derived from an EMBL/GenBank/DDBJ whole genome shotgun (WGS) entry which is preliminary data.</text>
</comment>
<dbReference type="Gene3D" id="3.30.565.10">
    <property type="entry name" value="Histidine kinase-like ATPase, C-terminal domain"/>
    <property type="match status" value="1"/>
</dbReference>
<dbReference type="Proteomes" id="UP001629058">
    <property type="component" value="Unassembled WGS sequence"/>
</dbReference>
<dbReference type="SUPFAM" id="SSF55874">
    <property type="entry name" value="ATPase domain of HSP90 chaperone/DNA topoisomerase II/histidine kinase"/>
    <property type="match status" value="1"/>
</dbReference>
<gene>
    <name evidence="1" type="ORF">ABS765_06450</name>
</gene>
<sequence length="85" mass="9934">MITSHHLAFEHTAIATVDADRNKVEQVLITFINNAVKYSPTDTVIQVKFYRRWFCPHRRKRSGHGTPEKDQGFIFDRFTGLKVML</sequence>
<proteinExistence type="predicted"/>
<accession>A0ABW8Y189</accession>
<reference evidence="1 2" key="1">
    <citation type="submission" date="2024-06" db="EMBL/GenBank/DDBJ databases">
        <authorList>
            <person name="Kaempfer P."/>
            <person name="Viver T."/>
        </authorList>
    </citation>
    <scope>NUCLEOTIDE SEQUENCE [LARGE SCALE GENOMIC DNA]</scope>
    <source>
        <strain evidence="1 2">ST-37</strain>
    </source>
</reference>
<evidence type="ECO:0000313" key="1">
    <source>
        <dbReference type="EMBL" id="MFL9833665.1"/>
    </source>
</evidence>